<dbReference type="Proteomes" id="UP000465035">
    <property type="component" value="Chromosome"/>
</dbReference>
<dbReference type="RefSeq" id="WP_003551177.1">
    <property type="nucleotide sequence ID" value="NZ_CABKOL010000106.1"/>
</dbReference>
<sequence length="96" mass="11141">MTIWNDHRSFLLIGITVVGFILWGLLKRVSYFSHQILYYFLIIVLALIGLLSNGLGVYFLIQPFYDLVISIIISTLAIIIGIFYLFSVFMFSQRKK</sequence>
<accession>A0A6P1E9G2</accession>
<proteinExistence type="predicted"/>
<dbReference type="AlphaFoldDB" id="A0A6P1E9G2"/>
<feature type="transmembrane region" description="Helical" evidence="1">
    <location>
        <begin position="67"/>
        <end position="91"/>
    </location>
</feature>
<organism evidence="2 3">
    <name type="scientific">Lentilactobacillus hilgardii</name>
    <name type="common">Lactobacillus hilgardii</name>
    <dbReference type="NCBI Taxonomy" id="1588"/>
    <lineage>
        <taxon>Bacteria</taxon>
        <taxon>Bacillati</taxon>
        <taxon>Bacillota</taxon>
        <taxon>Bacilli</taxon>
        <taxon>Lactobacillales</taxon>
        <taxon>Lactobacillaceae</taxon>
        <taxon>Lentilactobacillus</taxon>
    </lineage>
</organism>
<dbReference type="GeneID" id="69056819"/>
<gene>
    <name evidence="2" type="ORF">GQR93_00450</name>
</gene>
<keyword evidence="1" id="KW-0812">Transmembrane</keyword>
<reference evidence="2 3" key="1">
    <citation type="submission" date="2019-12" db="EMBL/GenBank/DDBJ databases">
        <title>Lactobacillus hilgardii FLUB.</title>
        <authorList>
            <person name="Gustaw K."/>
        </authorList>
    </citation>
    <scope>NUCLEOTIDE SEQUENCE [LARGE SCALE GENOMIC DNA]</scope>
    <source>
        <strain evidence="2 3">FLUB</strain>
    </source>
</reference>
<evidence type="ECO:0000313" key="2">
    <source>
        <dbReference type="EMBL" id="QHB50794.1"/>
    </source>
</evidence>
<feature type="transmembrane region" description="Helical" evidence="1">
    <location>
        <begin position="6"/>
        <end position="26"/>
    </location>
</feature>
<feature type="transmembrane region" description="Helical" evidence="1">
    <location>
        <begin position="38"/>
        <end position="61"/>
    </location>
</feature>
<protein>
    <submittedName>
        <fullName evidence="2">Uncharacterized protein</fullName>
    </submittedName>
</protein>
<dbReference type="EMBL" id="CP047121">
    <property type="protein sequence ID" value="QHB50794.1"/>
    <property type="molecule type" value="Genomic_DNA"/>
</dbReference>
<keyword evidence="1" id="KW-0472">Membrane</keyword>
<evidence type="ECO:0000256" key="1">
    <source>
        <dbReference type="SAM" id="Phobius"/>
    </source>
</evidence>
<evidence type="ECO:0000313" key="3">
    <source>
        <dbReference type="Proteomes" id="UP000465035"/>
    </source>
</evidence>
<keyword evidence="1" id="KW-1133">Transmembrane helix</keyword>
<name>A0A6P1E9G2_LENHI</name>